<feature type="compositionally biased region" description="Basic and acidic residues" evidence="1">
    <location>
        <begin position="26"/>
        <end position="42"/>
    </location>
</feature>
<feature type="compositionally biased region" description="Polar residues" evidence="1">
    <location>
        <begin position="1"/>
        <end position="10"/>
    </location>
</feature>
<dbReference type="Proteomes" id="UP000324705">
    <property type="component" value="Chromosome 7B"/>
</dbReference>
<dbReference type="Gramene" id="TRITD7Bv1G148870.1">
    <property type="protein sequence ID" value="TRITD7Bv1G148870.1"/>
    <property type="gene ID" value="TRITD7Bv1G148870"/>
</dbReference>
<proteinExistence type="predicted"/>
<feature type="compositionally biased region" description="Polar residues" evidence="1">
    <location>
        <begin position="87"/>
        <end position="100"/>
    </location>
</feature>
<evidence type="ECO:0000313" key="2">
    <source>
        <dbReference type="EMBL" id="VAI89657.1"/>
    </source>
</evidence>
<sequence length="129" mass="14209">MINTTRSKVMSTGGKRGLTGRSVQDLTERGDSNHVEDEKDPWGKVILCCSSRRRGPDQTVPAMVRSNLDGEGRGSNDKAPSPVDRQGNPNDTAPSELQIKQRNKKESKKRAEHKRSARGRGTTQILEPS</sequence>
<name>A0A9R1C2A4_TRITD</name>
<dbReference type="EMBL" id="LT934124">
    <property type="protein sequence ID" value="VAI89657.1"/>
    <property type="molecule type" value="Genomic_DNA"/>
</dbReference>
<accession>A0A9R1C2A4</accession>
<protein>
    <submittedName>
        <fullName evidence="2">Uncharacterized protein</fullName>
    </submittedName>
</protein>
<keyword evidence="3" id="KW-1185">Reference proteome</keyword>
<feature type="compositionally biased region" description="Basic residues" evidence="1">
    <location>
        <begin position="101"/>
        <end position="118"/>
    </location>
</feature>
<gene>
    <name evidence="2" type="ORF">TRITD_7Bv1G148870</name>
</gene>
<organism evidence="2 3">
    <name type="scientific">Triticum turgidum subsp. durum</name>
    <name type="common">Durum wheat</name>
    <name type="synonym">Triticum durum</name>
    <dbReference type="NCBI Taxonomy" id="4567"/>
    <lineage>
        <taxon>Eukaryota</taxon>
        <taxon>Viridiplantae</taxon>
        <taxon>Streptophyta</taxon>
        <taxon>Embryophyta</taxon>
        <taxon>Tracheophyta</taxon>
        <taxon>Spermatophyta</taxon>
        <taxon>Magnoliopsida</taxon>
        <taxon>Liliopsida</taxon>
        <taxon>Poales</taxon>
        <taxon>Poaceae</taxon>
        <taxon>BOP clade</taxon>
        <taxon>Pooideae</taxon>
        <taxon>Triticodae</taxon>
        <taxon>Triticeae</taxon>
        <taxon>Triticinae</taxon>
        <taxon>Triticum</taxon>
    </lineage>
</organism>
<reference evidence="2 3" key="1">
    <citation type="submission" date="2017-09" db="EMBL/GenBank/DDBJ databases">
        <authorList>
            <consortium name="International Durum Wheat Genome Sequencing Consortium (IDWGSC)"/>
            <person name="Milanesi L."/>
        </authorList>
    </citation>
    <scope>NUCLEOTIDE SEQUENCE [LARGE SCALE GENOMIC DNA]</scope>
    <source>
        <strain evidence="3">cv. Svevo</strain>
    </source>
</reference>
<evidence type="ECO:0000256" key="1">
    <source>
        <dbReference type="SAM" id="MobiDB-lite"/>
    </source>
</evidence>
<evidence type="ECO:0000313" key="3">
    <source>
        <dbReference type="Proteomes" id="UP000324705"/>
    </source>
</evidence>
<dbReference type="AlphaFoldDB" id="A0A9R1C2A4"/>
<feature type="region of interest" description="Disordered" evidence="1">
    <location>
        <begin position="1"/>
        <end position="129"/>
    </location>
</feature>